<comment type="caution">
    <text evidence="3">The sequence shown here is derived from an EMBL/GenBank/DDBJ whole genome shotgun (WGS) entry which is preliminary data.</text>
</comment>
<dbReference type="EMBL" id="CATOUU010000260">
    <property type="protein sequence ID" value="CAI9922652.1"/>
    <property type="molecule type" value="Genomic_DNA"/>
</dbReference>
<accession>A0AA86NNI1</accession>
<dbReference type="GO" id="GO:0035591">
    <property type="term" value="F:signaling adaptor activity"/>
    <property type="evidence" value="ECO:0007669"/>
    <property type="project" value="TreeGrafter"/>
</dbReference>
<evidence type="ECO:0000313" key="3">
    <source>
        <dbReference type="EMBL" id="CAI9922652.1"/>
    </source>
</evidence>
<sequence>MFQLECLFGQNPAKLTINMEQYERIEQNNLNIYKINNKCRIQQLQFINIDKPIVLGEYVNILQLKHLCMTSQRISKTQELDINILNNIEQNTLLETLSIKNYKVKDQKPLMKLKALQNLILVGDLIEDYEILQKFHLRFFSISHASLSQKDKHVISQLYQVRQLTVHGCGLNEVHLLQELQQLRELTLSSNQIKNSNFVGCSFRLLQKLNVSENSLQSLDYITDLSPCLFEINANRNKIYRILHISSLNTNIERLDLSFNKLRDISQLLLFKNLKDLNIGFNKIGEKSLQSIQHLKIQTLIITQTHCRSLKSVNTETLTHIEMNRNAKTNFDISNLFQCRNLKAFHINSAVLPNNKLKKLKIIQQDSYILKSQLGVLQNDNVPFAVKRLLFFIRMRVQDSKLTQMHWNLAQVNFALAMQLKDLGFQTRQHKQEVNYRLHNIIHKQMKKAQQNEILSRKVQKYVVLLQFLGIE</sequence>
<name>A0AA86NNI1_9EUKA</name>
<keyword evidence="1" id="KW-0433">Leucine-rich repeat</keyword>
<dbReference type="InterPro" id="IPR001611">
    <property type="entry name" value="Leu-rich_rpt"/>
</dbReference>
<keyword evidence="2" id="KW-0677">Repeat</keyword>
<keyword evidence="5" id="KW-1185">Reference proteome</keyword>
<evidence type="ECO:0000313" key="4">
    <source>
        <dbReference type="EMBL" id="CAL6056454.1"/>
    </source>
</evidence>
<evidence type="ECO:0000313" key="5">
    <source>
        <dbReference type="Proteomes" id="UP001642409"/>
    </source>
</evidence>
<dbReference type="InterPro" id="IPR052574">
    <property type="entry name" value="CDIRP"/>
</dbReference>
<reference evidence="4 5" key="2">
    <citation type="submission" date="2024-07" db="EMBL/GenBank/DDBJ databases">
        <authorList>
            <person name="Akdeniz Z."/>
        </authorList>
    </citation>
    <scope>NUCLEOTIDE SEQUENCE [LARGE SCALE GENOMIC DNA]</scope>
</reference>
<dbReference type="Proteomes" id="UP001642409">
    <property type="component" value="Unassembled WGS sequence"/>
</dbReference>
<proteinExistence type="predicted"/>
<protein>
    <submittedName>
        <fullName evidence="3">Tandem-95 repeat protein</fullName>
    </submittedName>
    <submittedName>
        <fullName evidence="4">Tandem-95_repeat protein</fullName>
    </submittedName>
</protein>
<dbReference type="PANTHER" id="PTHR47566:SF1">
    <property type="entry name" value="PROTEIN NUD1"/>
    <property type="match status" value="1"/>
</dbReference>
<dbReference type="SUPFAM" id="SSF52058">
    <property type="entry name" value="L domain-like"/>
    <property type="match status" value="1"/>
</dbReference>
<gene>
    <name evidence="3" type="ORF">HINF_LOCUS10297</name>
    <name evidence="4" type="ORF">HINF_LOCUS47032</name>
</gene>
<organism evidence="3">
    <name type="scientific">Hexamita inflata</name>
    <dbReference type="NCBI Taxonomy" id="28002"/>
    <lineage>
        <taxon>Eukaryota</taxon>
        <taxon>Metamonada</taxon>
        <taxon>Diplomonadida</taxon>
        <taxon>Hexamitidae</taxon>
        <taxon>Hexamitinae</taxon>
        <taxon>Hexamita</taxon>
    </lineage>
</organism>
<dbReference type="AlphaFoldDB" id="A0AA86NNI1"/>
<dbReference type="PANTHER" id="PTHR47566">
    <property type="match status" value="1"/>
</dbReference>
<reference evidence="3" key="1">
    <citation type="submission" date="2023-06" db="EMBL/GenBank/DDBJ databases">
        <authorList>
            <person name="Kurt Z."/>
        </authorList>
    </citation>
    <scope>NUCLEOTIDE SEQUENCE</scope>
</reference>
<evidence type="ECO:0000256" key="1">
    <source>
        <dbReference type="ARBA" id="ARBA00022614"/>
    </source>
</evidence>
<dbReference type="InterPro" id="IPR032675">
    <property type="entry name" value="LRR_dom_sf"/>
</dbReference>
<evidence type="ECO:0000256" key="2">
    <source>
        <dbReference type="ARBA" id="ARBA00022737"/>
    </source>
</evidence>
<dbReference type="Gene3D" id="3.80.10.10">
    <property type="entry name" value="Ribonuclease Inhibitor"/>
    <property type="match status" value="1"/>
</dbReference>
<dbReference type="PROSITE" id="PS51450">
    <property type="entry name" value="LRR"/>
    <property type="match status" value="1"/>
</dbReference>
<dbReference type="EMBL" id="CAXDID020000210">
    <property type="protein sequence ID" value="CAL6056454.1"/>
    <property type="molecule type" value="Genomic_DNA"/>
</dbReference>